<dbReference type="InterPro" id="IPR052678">
    <property type="entry name" value="OST-beta_subunit"/>
</dbReference>
<dbReference type="Ensembl" id="ENSVURT00010022871.1">
    <property type="protein sequence ID" value="ENSVURP00010020082.1"/>
    <property type="gene ID" value="ENSVURG00010015373.1"/>
</dbReference>
<keyword evidence="1" id="KW-1133">Transmembrane helix</keyword>
<protein>
    <submittedName>
        <fullName evidence="2">Uncharacterized protein</fullName>
    </submittedName>
</protein>
<keyword evidence="1" id="KW-0472">Membrane</keyword>
<dbReference type="Gene3D" id="2.80.10.50">
    <property type="match status" value="1"/>
</dbReference>
<name>A0A4X2LGK5_VOMUR</name>
<keyword evidence="1" id="KW-0812">Transmembrane</keyword>
<dbReference type="PANTHER" id="PTHR36129">
    <property type="entry name" value="ORGANIC SOLUTE TRANSPORTER SUBUNIT BETA-RELATED"/>
    <property type="match status" value="1"/>
</dbReference>
<dbReference type="PROSITE" id="PS50231">
    <property type="entry name" value="RICIN_B_LECTIN"/>
    <property type="match status" value="1"/>
</dbReference>
<sequence length="381" mass="40886">WVWAGVPPWRAFRGAEGLPGTLGVPKRLTVDCRGAVNKLRADALTAARAAWEQALLAPALPWPGSDSRRLGARSLSRSWAEAFLIHNPGLDACLQVDPQGGEQISLVTCHPDAGPQQWGWDPVNRALFSLHIPGCLAIGEAQEFAVAQLSHCGGQLHQTWGCSRKGHLSLQGLGLHLHGKLNAQEIFVLRRKDKFSRWKAVPGMANVCSGTPGPGGTHKSPEKEPIAHRAETTVSLERNEEDLSSWDSVQTANVTPTSNLTHTPSPTWVEGPLVAEKGANWKTAMMVLSPLAVVLGVTILIINICYNRKKKKKALSALENYSQNGPRATLLPRGQLSLGQGGPGAPNLPVSLSSSLQHGEILIEWKDGSITPLFASPGNLN</sequence>
<reference evidence="2" key="3">
    <citation type="submission" date="2025-09" db="UniProtKB">
        <authorList>
            <consortium name="Ensembl"/>
        </authorList>
    </citation>
    <scope>IDENTIFICATION</scope>
</reference>
<organism evidence="2 3">
    <name type="scientific">Vombatus ursinus</name>
    <name type="common">Common wombat</name>
    <dbReference type="NCBI Taxonomy" id="29139"/>
    <lineage>
        <taxon>Eukaryota</taxon>
        <taxon>Metazoa</taxon>
        <taxon>Chordata</taxon>
        <taxon>Craniata</taxon>
        <taxon>Vertebrata</taxon>
        <taxon>Euteleostomi</taxon>
        <taxon>Mammalia</taxon>
        <taxon>Metatheria</taxon>
        <taxon>Diprotodontia</taxon>
        <taxon>Vombatidae</taxon>
        <taxon>Vombatus</taxon>
    </lineage>
</organism>
<dbReference type="InterPro" id="IPR035992">
    <property type="entry name" value="Ricin_B-like_lectins"/>
</dbReference>
<dbReference type="AlphaFoldDB" id="A0A4X2LGK5"/>
<proteinExistence type="predicted"/>
<keyword evidence="3" id="KW-1185">Reference proteome</keyword>
<accession>A0A4X2LGK5</accession>
<reference evidence="3" key="1">
    <citation type="submission" date="2018-12" db="EMBL/GenBank/DDBJ databases">
        <authorList>
            <person name="Yazar S."/>
        </authorList>
    </citation>
    <scope>NUCLEOTIDE SEQUENCE [LARGE SCALE GENOMIC DNA]</scope>
</reference>
<dbReference type="STRING" id="29139.ENSVURP00010020082"/>
<evidence type="ECO:0000256" key="1">
    <source>
        <dbReference type="SAM" id="Phobius"/>
    </source>
</evidence>
<evidence type="ECO:0000313" key="3">
    <source>
        <dbReference type="Proteomes" id="UP000314987"/>
    </source>
</evidence>
<reference evidence="2" key="2">
    <citation type="submission" date="2025-08" db="UniProtKB">
        <authorList>
            <consortium name="Ensembl"/>
        </authorList>
    </citation>
    <scope>IDENTIFICATION</scope>
</reference>
<dbReference type="SUPFAM" id="SSF50370">
    <property type="entry name" value="Ricin B-like lectins"/>
    <property type="match status" value="1"/>
</dbReference>
<evidence type="ECO:0000313" key="2">
    <source>
        <dbReference type="Ensembl" id="ENSVURP00010020082.1"/>
    </source>
</evidence>
<gene>
    <name evidence="2" type="primary">LOC114025876</name>
</gene>
<dbReference type="Proteomes" id="UP000314987">
    <property type="component" value="Unassembled WGS sequence"/>
</dbReference>
<dbReference type="GeneTree" id="ENSGT00530000067979"/>
<dbReference type="PANTHER" id="PTHR36129:SF2">
    <property type="entry name" value="RICIN B LECTIN DOMAIN-CONTAINING PROTEIN"/>
    <property type="match status" value="1"/>
</dbReference>
<feature type="transmembrane region" description="Helical" evidence="1">
    <location>
        <begin position="284"/>
        <end position="306"/>
    </location>
</feature>